<sequence>MKTSLKLLFVFIATILLFTSCDKDFYEDVELQKNNLESIDVKTITYDEFKRKLKSVENKPAVKMILNNTNSIRHFARSGDDSEIEIFTDVIKEITSGTYKSYTMYIKTSDTIASKFYNLTLEEKEGNTDAFITKYSPTENWLDDKSQPFEGGITTFRVEPGPGGSIKFTHVDEEGGGEVEGSNIYPIACDGTVQTTIIVEAIMCSEFVHWPWSPTTPPCNASVKAKYKYTYRYECVPGITFPGSGGSNPGGSSPVGGNSPGSSQPGEPSNNSLTTIVGEPIIRPSVLYLADLLSLNSRQITFLSNNPVVEAQISNYISENTIGGVVSSEVKSFVLEFIQGALESGLNLDFEKSLKSPANIDFSAIDQNTPEGQQFTWIYSKLMESSVFKQMFTETFQVSDPRINVKFEVTDEGIPSGANGICKIQGSDGNWHNTIKIRKSIIGEDSNLSIAKTILHECIHAYLNIKKIDSNLGTTIAQLNGLDLGQLLGTFTGGFGGVPVANGTVTQHDFMFTYMLPVFTNVLADLKDDLILPSHIVEAEQAIWYLSNDEEYNFNWPDLYFYLSLNGLHGSAPFQNEFPTNSLNFEKYYFMQELGVLSLTKTMF</sequence>
<dbReference type="PROSITE" id="PS51257">
    <property type="entry name" value="PROKAR_LIPOPROTEIN"/>
    <property type="match status" value="1"/>
</dbReference>
<dbReference type="RefSeq" id="WP_248436107.1">
    <property type="nucleotide sequence ID" value="NZ_CP096205.1"/>
</dbReference>
<dbReference type="Proteomes" id="UP000830583">
    <property type="component" value="Chromosome"/>
</dbReference>
<gene>
    <name evidence="2" type="ORF">M0M57_05480</name>
</gene>
<accession>A0ABY4KM39</accession>
<keyword evidence="3" id="KW-1185">Reference proteome</keyword>
<proteinExistence type="predicted"/>
<reference evidence="2" key="1">
    <citation type="submission" date="2022-04" db="EMBL/GenBank/DDBJ databases">
        <title>Consumption of N2O by Flavobacterium azooxidireducens sp. nov. isolated from Decomposing Leaf Litter of Phragmites australis (Cav.).</title>
        <authorList>
            <person name="Behrendt U."/>
            <person name="Spanner T."/>
            <person name="Augustin J."/>
            <person name="Horn M.A."/>
            <person name="Kolb S."/>
            <person name="Ulrich A."/>
        </authorList>
    </citation>
    <scope>NUCLEOTIDE SEQUENCE</scope>
    <source>
        <strain evidence="2">IGB 4-14</strain>
    </source>
</reference>
<evidence type="ECO:0000256" key="1">
    <source>
        <dbReference type="SAM" id="MobiDB-lite"/>
    </source>
</evidence>
<feature type="compositionally biased region" description="Low complexity" evidence="1">
    <location>
        <begin position="250"/>
        <end position="272"/>
    </location>
</feature>
<dbReference type="EMBL" id="CP096205">
    <property type="protein sequence ID" value="UPQ80287.1"/>
    <property type="molecule type" value="Genomic_DNA"/>
</dbReference>
<evidence type="ECO:0000313" key="3">
    <source>
        <dbReference type="Proteomes" id="UP000830583"/>
    </source>
</evidence>
<name>A0ABY4KM39_9FLAO</name>
<organism evidence="2 3">
    <name type="scientific">Flavobacterium azooxidireducens</name>
    <dbReference type="NCBI Taxonomy" id="1871076"/>
    <lineage>
        <taxon>Bacteria</taxon>
        <taxon>Pseudomonadati</taxon>
        <taxon>Bacteroidota</taxon>
        <taxon>Flavobacteriia</taxon>
        <taxon>Flavobacteriales</taxon>
        <taxon>Flavobacteriaceae</taxon>
        <taxon>Flavobacterium</taxon>
    </lineage>
</organism>
<feature type="region of interest" description="Disordered" evidence="1">
    <location>
        <begin position="245"/>
        <end position="274"/>
    </location>
</feature>
<protein>
    <recommendedName>
        <fullName evidence="4">SprT-like domain-containing protein</fullName>
    </recommendedName>
</protein>
<evidence type="ECO:0000313" key="2">
    <source>
        <dbReference type="EMBL" id="UPQ80287.1"/>
    </source>
</evidence>
<evidence type="ECO:0008006" key="4">
    <source>
        <dbReference type="Google" id="ProtNLM"/>
    </source>
</evidence>